<proteinExistence type="predicted"/>
<sequence length="47" mass="5167">MDIYEKYGLKPVINADGKMTILGVSQVSDQVAAAQKQGAQNFLKWPN</sequence>
<reference evidence="1 2" key="1">
    <citation type="submission" date="2017-06" db="EMBL/GenBank/DDBJ databases">
        <title>Genome sequence of Lactobacillus plantarum subsp. plantarum strain SRCM101258.</title>
        <authorList>
            <person name="Cho S.H."/>
        </authorList>
    </citation>
    <scope>NUCLEOTIDE SEQUENCE [LARGE SCALE GENOMIC DNA]</scope>
    <source>
        <strain evidence="1 2">SRCM101258</strain>
    </source>
</reference>
<protein>
    <submittedName>
        <fullName evidence="1">L-seryl-tRNA(Sec) selenium transferase</fullName>
        <ecNumber evidence="1">2.9.1.1</ecNumber>
    </submittedName>
</protein>
<keyword evidence="1" id="KW-0808">Transferase</keyword>
<dbReference type="EC" id="2.9.1.1" evidence="1"/>
<dbReference type="Proteomes" id="UP000236990">
    <property type="component" value="Unassembled WGS sequence"/>
</dbReference>
<evidence type="ECO:0000313" key="2">
    <source>
        <dbReference type="Proteomes" id="UP000236990"/>
    </source>
</evidence>
<comment type="caution">
    <text evidence="1">The sequence shown here is derived from an EMBL/GenBank/DDBJ whole genome shotgun (WGS) entry which is preliminary data.</text>
</comment>
<dbReference type="EMBL" id="NKCZ01000128">
    <property type="protein sequence ID" value="POD81691.1"/>
    <property type="molecule type" value="Genomic_DNA"/>
</dbReference>
<organism evidence="1 2">
    <name type="scientific">Lactiplantibacillus plantarum subsp. plantarum</name>
    <dbReference type="NCBI Taxonomy" id="337330"/>
    <lineage>
        <taxon>Bacteria</taxon>
        <taxon>Bacillati</taxon>
        <taxon>Bacillota</taxon>
        <taxon>Bacilli</taxon>
        <taxon>Lactobacillales</taxon>
        <taxon>Lactobacillaceae</taxon>
        <taxon>Lactiplantibacillus</taxon>
    </lineage>
</organism>
<evidence type="ECO:0000313" key="1">
    <source>
        <dbReference type="EMBL" id="POD81691.1"/>
    </source>
</evidence>
<name>A0A2S3U0X2_LACPN</name>
<gene>
    <name evidence="1" type="ORF">S101258_03295</name>
</gene>
<accession>A0A2S3U0X2</accession>
<dbReference type="AlphaFoldDB" id="A0A2S3U0X2"/>
<dbReference type="GO" id="GO:0004125">
    <property type="term" value="F:L-seryl-tRNA(Sec) selenium transferase activity"/>
    <property type="evidence" value="ECO:0007669"/>
    <property type="project" value="UniProtKB-EC"/>
</dbReference>